<dbReference type="GO" id="GO:0046933">
    <property type="term" value="F:proton-transporting ATP synthase activity, rotational mechanism"/>
    <property type="evidence" value="ECO:0007669"/>
    <property type="project" value="TreeGrafter"/>
</dbReference>
<proteinExistence type="predicted"/>
<dbReference type="InterPro" id="IPR019711">
    <property type="entry name" value="ATP_synth_F0_suH"/>
</dbReference>
<gene>
    <name evidence="1" type="ORF">DASC09_027520</name>
</gene>
<accession>A0AAV5QKW7</accession>
<protein>
    <submittedName>
        <fullName evidence="1">Uncharacterized protein</fullName>
    </submittedName>
</protein>
<sequence length="117" mass="12565">MLFQVARRSTVNVARNVSVRAFSSAPARRNLISDLYVSELKSFKPAVVSAADAAAATKAWKLPVSPKSPEVEGDITTDISAYEAAEVETEGATPAAEAEALGDDWFVVEELKPTHHH</sequence>
<dbReference type="PANTHER" id="PTHR28207:SF1">
    <property type="entry name" value="ATP SYNTHASE SUBUNIT H, MITOCHONDRIAL"/>
    <property type="match status" value="1"/>
</dbReference>
<dbReference type="Proteomes" id="UP001360560">
    <property type="component" value="Unassembled WGS sequence"/>
</dbReference>
<dbReference type="AlphaFoldDB" id="A0AAV5QKW7"/>
<evidence type="ECO:0000313" key="1">
    <source>
        <dbReference type="EMBL" id="GMM35427.1"/>
    </source>
</evidence>
<organism evidence="1 2">
    <name type="scientific">Saccharomycopsis crataegensis</name>
    <dbReference type="NCBI Taxonomy" id="43959"/>
    <lineage>
        <taxon>Eukaryota</taxon>
        <taxon>Fungi</taxon>
        <taxon>Dikarya</taxon>
        <taxon>Ascomycota</taxon>
        <taxon>Saccharomycotina</taxon>
        <taxon>Saccharomycetes</taxon>
        <taxon>Saccharomycopsidaceae</taxon>
        <taxon>Saccharomycopsis</taxon>
    </lineage>
</organism>
<dbReference type="Pfam" id="PF10775">
    <property type="entry name" value="ATP_sub_h"/>
    <property type="match status" value="1"/>
</dbReference>
<dbReference type="GeneID" id="90073406"/>
<evidence type="ECO:0000313" key="2">
    <source>
        <dbReference type="Proteomes" id="UP001360560"/>
    </source>
</evidence>
<keyword evidence="2" id="KW-1185">Reference proteome</keyword>
<comment type="caution">
    <text evidence="1">The sequence shown here is derived from an EMBL/GenBank/DDBJ whole genome shotgun (WGS) entry which is preliminary data.</text>
</comment>
<reference evidence="1 2" key="1">
    <citation type="journal article" date="2023" name="Elife">
        <title>Identification of key yeast species and microbe-microbe interactions impacting larval growth of Drosophila in the wild.</title>
        <authorList>
            <person name="Mure A."/>
            <person name="Sugiura Y."/>
            <person name="Maeda R."/>
            <person name="Honda K."/>
            <person name="Sakurai N."/>
            <person name="Takahashi Y."/>
            <person name="Watada M."/>
            <person name="Katoh T."/>
            <person name="Gotoh A."/>
            <person name="Gotoh Y."/>
            <person name="Taniguchi I."/>
            <person name="Nakamura K."/>
            <person name="Hayashi T."/>
            <person name="Katayama T."/>
            <person name="Uemura T."/>
            <person name="Hattori Y."/>
        </authorList>
    </citation>
    <scope>NUCLEOTIDE SEQUENCE [LARGE SCALE GENOMIC DNA]</scope>
    <source>
        <strain evidence="1 2">SC-9</strain>
    </source>
</reference>
<name>A0AAV5QKW7_9ASCO</name>
<dbReference type="RefSeq" id="XP_064852427.1">
    <property type="nucleotide sequence ID" value="XM_064996355.1"/>
</dbReference>
<dbReference type="EMBL" id="BTFZ01000006">
    <property type="protein sequence ID" value="GMM35427.1"/>
    <property type="molecule type" value="Genomic_DNA"/>
</dbReference>
<dbReference type="PANTHER" id="PTHR28207">
    <property type="entry name" value="ATP SYNTHASE SUBUNIT H, MITOCHONDRIAL"/>
    <property type="match status" value="1"/>
</dbReference>